<keyword evidence="4" id="KW-1185">Reference proteome</keyword>
<organism evidence="3 4">
    <name type="scientific">Cajanus cajan</name>
    <name type="common">Pigeon pea</name>
    <name type="synonym">Cajanus indicus</name>
    <dbReference type="NCBI Taxonomy" id="3821"/>
    <lineage>
        <taxon>Eukaryota</taxon>
        <taxon>Viridiplantae</taxon>
        <taxon>Streptophyta</taxon>
        <taxon>Embryophyta</taxon>
        <taxon>Tracheophyta</taxon>
        <taxon>Spermatophyta</taxon>
        <taxon>Magnoliopsida</taxon>
        <taxon>eudicotyledons</taxon>
        <taxon>Gunneridae</taxon>
        <taxon>Pentapetalae</taxon>
        <taxon>rosids</taxon>
        <taxon>fabids</taxon>
        <taxon>Fabales</taxon>
        <taxon>Fabaceae</taxon>
        <taxon>Papilionoideae</taxon>
        <taxon>50 kb inversion clade</taxon>
        <taxon>NPAAA clade</taxon>
        <taxon>indigoferoid/millettioid clade</taxon>
        <taxon>Phaseoleae</taxon>
        <taxon>Cajanus</taxon>
    </lineage>
</organism>
<feature type="domain" description="Retrovirus-related Pol polyprotein from transposon TNT 1-94-like beta-barrel" evidence="2">
    <location>
        <begin position="252"/>
        <end position="332"/>
    </location>
</feature>
<dbReference type="PANTHER" id="PTHR47592:SF31">
    <property type="entry name" value="ZINC FINGER, CCHC-TYPE-RELATED"/>
    <property type="match status" value="1"/>
</dbReference>
<dbReference type="InterPro" id="IPR054722">
    <property type="entry name" value="PolX-like_BBD"/>
</dbReference>
<sequence>MIALNDTNYHFWKGKMKDLLFVKKMHLPIFTTQKPDFMSDEDWDFEHQQVCGFIRNNKLYLLNCLMNLRYKESSSISDHLNEFQGLLDQLSEMGIKFHDEVLGLWLLNTLPESWETFRVSITNSIPTGVVSLQAAKSSALNEEMRRKAQGSSSQSEVLVTENRGRSQKNEPKGGREKSKSKSKSRYKNVECHYCHKTEHIQRNFFLWNVGNKGKQKEKDHDDNDRVATATCGDLVILSDHGLVNFVSDESMWIVDSGATLHVTPRKEFFTSYTSGDLGVLKMGNDGVSKVIGVGDFCLQTNMGMQLLLRGVKHAPDVRFNLILVQILDDGGYDSHFGSGK</sequence>
<name>A0A151SD49_CAJCA</name>
<feature type="compositionally biased region" description="Basic and acidic residues" evidence="1">
    <location>
        <begin position="162"/>
        <end position="179"/>
    </location>
</feature>
<dbReference type="EMBL" id="KQ483421">
    <property type="protein sequence ID" value="KYP52740.1"/>
    <property type="molecule type" value="Genomic_DNA"/>
</dbReference>
<dbReference type="Pfam" id="PF22936">
    <property type="entry name" value="Pol_BBD"/>
    <property type="match status" value="1"/>
</dbReference>
<dbReference type="Proteomes" id="UP000075243">
    <property type="component" value="Unassembled WGS sequence"/>
</dbReference>
<dbReference type="OMA" id="ETIYWIW"/>
<reference evidence="3" key="1">
    <citation type="journal article" date="2012" name="Nat. Biotechnol.">
        <title>Draft genome sequence of pigeonpea (Cajanus cajan), an orphan legume crop of resource-poor farmers.</title>
        <authorList>
            <person name="Varshney R.K."/>
            <person name="Chen W."/>
            <person name="Li Y."/>
            <person name="Bharti A.K."/>
            <person name="Saxena R.K."/>
            <person name="Schlueter J.A."/>
            <person name="Donoghue M.T."/>
            <person name="Azam S."/>
            <person name="Fan G."/>
            <person name="Whaley A.M."/>
            <person name="Farmer A.D."/>
            <person name="Sheridan J."/>
            <person name="Iwata A."/>
            <person name="Tuteja R."/>
            <person name="Penmetsa R.V."/>
            <person name="Wu W."/>
            <person name="Upadhyaya H.D."/>
            <person name="Yang S.P."/>
            <person name="Shah T."/>
            <person name="Saxena K.B."/>
            <person name="Michael T."/>
            <person name="McCombie W.R."/>
            <person name="Yang B."/>
            <person name="Zhang G."/>
            <person name="Yang H."/>
            <person name="Wang J."/>
            <person name="Spillane C."/>
            <person name="Cook D.R."/>
            <person name="May G.D."/>
            <person name="Xu X."/>
            <person name="Jackson S.A."/>
        </authorList>
    </citation>
    <scope>NUCLEOTIDE SEQUENCE [LARGE SCALE GENOMIC DNA]</scope>
</reference>
<dbReference type="AlphaFoldDB" id="A0A151SD49"/>
<gene>
    <name evidence="3" type="ORF">KK1_025484</name>
</gene>
<dbReference type="Pfam" id="PF14223">
    <property type="entry name" value="Retrotran_gag_2"/>
    <property type="match status" value="1"/>
</dbReference>
<evidence type="ECO:0000259" key="2">
    <source>
        <dbReference type="Pfam" id="PF22936"/>
    </source>
</evidence>
<proteinExistence type="predicted"/>
<accession>A0A151SD49</accession>
<dbReference type="Gramene" id="C.cajan_24121.t">
    <property type="protein sequence ID" value="C.cajan_24121.t"/>
    <property type="gene ID" value="C.cajan_24121"/>
</dbReference>
<evidence type="ECO:0000313" key="4">
    <source>
        <dbReference type="Proteomes" id="UP000075243"/>
    </source>
</evidence>
<evidence type="ECO:0000256" key="1">
    <source>
        <dbReference type="SAM" id="MobiDB-lite"/>
    </source>
</evidence>
<protein>
    <submittedName>
        <fullName evidence="3">Retrovirus-related Pol polyprotein from transposon TNT 1-94</fullName>
    </submittedName>
</protein>
<dbReference type="PANTHER" id="PTHR47592">
    <property type="entry name" value="PBF68 PROTEIN"/>
    <property type="match status" value="1"/>
</dbReference>
<evidence type="ECO:0000313" key="3">
    <source>
        <dbReference type="EMBL" id="KYP52740.1"/>
    </source>
</evidence>
<feature type="region of interest" description="Disordered" evidence="1">
    <location>
        <begin position="141"/>
        <end position="184"/>
    </location>
</feature>